<dbReference type="AlphaFoldDB" id="A0A7J7P0I7"/>
<dbReference type="OrthoDB" id="1705878at2759"/>
<protein>
    <recommendedName>
        <fullName evidence="1">Rhamnogalacturonan lyase domain-containing protein</fullName>
    </recommendedName>
</protein>
<dbReference type="CDD" id="cd10316">
    <property type="entry name" value="RGL4_M"/>
    <property type="match status" value="1"/>
</dbReference>
<sequence>MDTEVVRMDPKVIRTTRRSWAKFQRIGQLVRTGEEVGTVQLLGIEQDPAKVTPSHTKFQRVYFDCKVSLTRIWDLSLMGKYAPLNIGRRFHYMAIKNNRQKVMPMADDHLPVHGNALAYPEIVLLTNSINPDLKREMFLSSHYLGKDLVPKFQNGESWKKAFGPVFIYLNSELDGEDQRLLWEDAKVQMSIEVQSWPYTFSVFEDFPSFDEWGTVTGRLLVHDRSLTFSLPYNNYFFYSKFHMIANINTLITQVRQSSHSRASGFGLKPTLRGYFTISDIRSGNYNLYSWVPGFIGDYKYDEITITAGSKINLDVLVYESPRDNPTL</sequence>
<dbReference type="PANTHER" id="PTHR32018:SF1">
    <property type="entry name" value="RHAMNOGALACTURONAN ENDOLYASE"/>
    <property type="match status" value="1"/>
</dbReference>
<dbReference type="PANTHER" id="PTHR32018">
    <property type="entry name" value="RHAMNOGALACTURONATE LYASE FAMILY PROTEIN"/>
    <property type="match status" value="1"/>
</dbReference>
<evidence type="ECO:0000259" key="1">
    <source>
        <dbReference type="Pfam" id="PF14686"/>
    </source>
</evidence>
<dbReference type="EMBL" id="JACGCM010000377">
    <property type="protein sequence ID" value="KAF6172840.1"/>
    <property type="molecule type" value="Genomic_DNA"/>
</dbReference>
<dbReference type="InterPro" id="IPR051850">
    <property type="entry name" value="Polysacch_Lyase_4"/>
</dbReference>
<dbReference type="GO" id="GO:0030246">
    <property type="term" value="F:carbohydrate binding"/>
    <property type="evidence" value="ECO:0007669"/>
    <property type="project" value="InterPro"/>
</dbReference>
<dbReference type="Pfam" id="PF06045">
    <property type="entry name" value="Rhamnogal_lyase"/>
    <property type="match status" value="1"/>
</dbReference>
<accession>A0A7J7P0I7</accession>
<proteinExistence type="predicted"/>
<dbReference type="InterPro" id="IPR010325">
    <property type="entry name" value="Rhamnogal_lyase"/>
</dbReference>
<dbReference type="InterPro" id="IPR013784">
    <property type="entry name" value="Carb-bd-like_fold"/>
</dbReference>
<name>A0A7J7P0I7_9MAGN</name>
<dbReference type="SUPFAM" id="SSF49452">
    <property type="entry name" value="Starch-binding domain-like"/>
    <property type="match status" value="1"/>
</dbReference>
<organism evidence="2 3">
    <name type="scientific">Kingdonia uniflora</name>
    <dbReference type="NCBI Taxonomy" id="39325"/>
    <lineage>
        <taxon>Eukaryota</taxon>
        <taxon>Viridiplantae</taxon>
        <taxon>Streptophyta</taxon>
        <taxon>Embryophyta</taxon>
        <taxon>Tracheophyta</taxon>
        <taxon>Spermatophyta</taxon>
        <taxon>Magnoliopsida</taxon>
        <taxon>Ranunculales</taxon>
        <taxon>Circaeasteraceae</taxon>
        <taxon>Kingdonia</taxon>
    </lineage>
</organism>
<comment type="caution">
    <text evidence="2">The sequence shown here is derived from an EMBL/GenBank/DDBJ whole genome shotgun (WGS) entry which is preliminary data.</text>
</comment>
<evidence type="ECO:0000313" key="3">
    <source>
        <dbReference type="Proteomes" id="UP000541444"/>
    </source>
</evidence>
<dbReference type="Proteomes" id="UP000541444">
    <property type="component" value="Unassembled WGS sequence"/>
</dbReference>
<reference evidence="2 3" key="1">
    <citation type="journal article" date="2020" name="IScience">
        <title>Genome Sequencing of the Endangered Kingdonia uniflora (Circaeasteraceae, Ranunculales) Reveals Potential Mechanisms of Evolutionary Specialization.</title>
        <authorList>
            <person name="Sun Y."/>
            <person name="Deng T."/>
            <person name="Zhang A."/>
            <person name="Moore M.J."/>
            <person name="Landis J.B."/>
            <person name="Lin N."/>
            <person name="Zhang H."/>
            <person name="Zhang X."/>
            <person name="Huang J."/>
            <person name="Zhang X."/>
            <person name="Sun H."/>
            <person name="Wang H."/>
        </authorList>
    </citation>
    <scope>NUCLEOTIDE SEQUENCE [LARGE SCALE GENOMIC DNA]</scope>
    <source>
        <strain evidence="2">TB1705</strain>
        <tissue evidence="2">Leaf</tissue>
    </source>
</reference>
<gene>
    <name evidence="2" type="ORF">GIB67_034692</name>
</gene>
<dbReference type="InterPro" id="IPR029413">
    <property type="entry name" value="RG-lyase_II"/>
</dbReference>
<dbReference type="Pfam" id="PF14686">
    <property type="entry name" value="fn3_3"/>
    <property type="match status" value="1"/>
</dbReference>
<evidence type="ECO:0000313" key="2">
    <source>
        <dbReference type="EMBL" id="KAF6172840.1"/>
    </source>
</evidence>
<feature type="domain" description="Rhamnogalacturonan lyase" evidence="1">
    <location>
        <begin position="272"/>
        <end position="313"/>
    </location>
</feature>
<keyword evidence="3" id="KW-1185">Reference proteome</keyword>